<keyword evidence="2" id="KW-1185">Reference proteome</keyword>
<sequence length="150" mass="16187">MGIGEVPRCIIAKSIVKVVRNDVQEAVGPLQACKGHKAGCEAAVHAMREIISDETEAVLLVDASNTFNTINRQAVLHNIGIICPSLSRVLNNTYQAPVRLFVMGGAEIESSEGITKGDPLAKEILLQAEITMNQPLNRYGLLTIPQVAER</sequence>
<dbReference type="OrthoDB" id="7485566at2759"/>
<protein>
    <submittedName>
        <fullName evidence="1">Uncharacterized protein</fullName>
    </submittedName>
</protein>
<evidence type="ECO:0000313" key="2">
    <source>
        <dbReference type="Proteomes" id="UP001152795"/>
    </source>
</evidence>
<evidence type="ECO:0000313" key="1">
    <source>
        <dbReference type="EMBL" id="CAB3982845.1"/>
    </source>
</evidence>
<proteinExistence type="predicted"/>
<gene>
    <name evidence="1" type="ORF">PACLA_8A005587</name>
</gene>
<dbReference type="AlphaFoldDB" id="A0A7D9HHM4"/>
<name>A0A7D9HHM4_PARCT</name>
<organism evidence="1 2">
    <name type="scientific">Paramuricea clavata</name>
    <name type="common">Red gorgonian</name>
    <name type="synonym">Violescent sea-whip</name>
    <dbReference type="NCBI Taxonomy" id="317549"/>
    <lineage>
        <taxon>Eukaryota</taxon>
        <taxon>Metazoa</taxon>
        <taxon>Cnidaria</taxon>
        <taxon>Anthozoa</taxon>
        <taxon>Octocorallia</taxon>
        <taxon>Malacalcyonacea</taxon>
        <taxon>Plexauridae</taxon>
        <taxon>Paramuricea</taxon>
    </lineage>
</organism>
<dbReference type="Proteomes" id="UP001152795">
    <property type="component" value="Unassembled WGS sequence"/>
</dbReference>
<accession>A0A7D9HHM4</accession>
<reference evidence="1" key="1">
    <citation type="submission" date="2020-04" db="EMBL/GenBank/DDBJ databases">
        <authorList>
            <person name="Alioto T."/>
            <person name="Alioto T."/>
            <person name="Gomez Garrido J."/>
        </authorList>
    </citation>
    <scope>NUCLEOTIDE SEQUENCE</scope>
    <source>
        <strain evidence="1">A484AB</strain>
    </source>
</reference>
<dbReference type="EMBL" id="CACRXK020000546">
    <property type="protein sequence ID" value="CAB3982845.1"/>
    <property type="molecule type" value="Genomic_DNA"/>
</dbReference>
<comment type="caution">
    <text evidence="1">The sequence shown here is derived from an EMBL/GenBank/DDBJ whole genome shotgun (WGS) entry which is preliminary data.</text>
</comment>